<gene>
    <name evidence="8" type="ORF">NUH29_06145</name>
</gene>
<keyword evidence="9" id="KW-1185">Reference proteome</keyword>
<dbReference type="InterPro" id="IPR007348">
    <property type="entry name" value="CopC_dom"/>
</dbReference>
<accession>A0ABT1ZEJ3</accession>
<dbReference type="Pfam" id="PF04234">
    <property type="entry name" value="CopC"/>
    <property type="match status" value="1"/>
</dbReference>
<feature type="chain" id="PRO_5045408468" evidence="6">
    <location>
        <begin position="23"/>
        <end position="199"/>
    </location>
</feature>
<proteinExistence type="predicted"/>
<evidence type="ECO:0000256" key="4">
    <source>
        <dbReference type="ARBA" id="ARBA00023008"/>
    </source>
</evidence>
<feature type="domain" description="CopC" evidence="7">
    <location>
        <begin position="32"/>
        <end position="127"/>
    </location>
</feature>
<evidence type="ECO:0000313" key="9">
    <source>
        <dbReference type="Proteomes" id="UP001205337"/>
    </source>
</evidence>
<dbReference type="PANTHER" id="PTHR34820">
    <property type="entry name" value="INNER MEMBRANE PROTEIN YEBZ"/>
    <property type="match status" value="1"/>
</dbReference>
<comment type="subcellular location">
    <subcellularLocation>
        <location evidence="1">Cell envelope</location>
    </subcellularLocation>
</comment>
<evidence type="ECO:0000259" key="7">
    <source>
        <dbReference type="Pfam" id="PF04234"/>
    </source>
</evidence>
<dbReference type="InterPro" id="IPR014755">
    <property type="entry name" value="Cu-Rt/internalin_Ig-like"/>
</dbReference>
<dbReference type="PANTHER" id="PTHR34820:SF4">
    <property type="entry name" value="INNER MEMBRANE PROTEIN YEBZ"/>
    <property type="match status" value="1"/>
</dbReference>
<evidence type="ECO:0000313" key="8">
    <source>
        <dbReference type="EMBL" id="MCS0499128.1"/>
    </source>
</evidence>
<keyword evidence="5" id="KW-1133">Transmembrane helix</keyword>
<keyword evidence="3 6" id="KW-0732">Signal</keyword>
<evidence type="ECO:0000256" key="3">
    <source>
        <dbReference type="ARBA" id="ARBA00022729"/>
    </source>
</evidence>
<protein>
    <submittedName>
        <fullName evidence="8">Copper resistance protein CopC</fullName>
    </submittedName>
</protein>
<evidence type="ECO:0000256" key="1">
    <source>
        <dbReference type="ARBA" id="ARBA00004196"/>
    </source>
</evidence>
<keyword evidence="5" id="KW-0472">Membrane</keyword>
<dbReference type="InterPro" id="IPR014756">
    <property type="entry name" value="Ig_E-set"/>
</dbReference>
<reference evidence="8 9" key="1">
    <citation type="submission" date="2022-08" db="EMBL/GenBank/DDBJ databases">
        <authorList>
            <person name="Li F."/>
        </authorList>
    </citation>
    <scope>NUCLEOTIDE SEQUENCE [LARGE SCALE GENOMIC DNA]</scope>
    <source>
        <strain evidence="8 9">10F1B-8-1</strain>
    </source>
</reference>
<dbReference type="Proteomes" id="UP001205337">
    <property type="component" value="Unassembled WGS sequence"/>
</dbReference>
<feature type="transmembrane region" description="Helical" evidence="5">
    <location>
        <begin position="175"/>
        <end position="195"/>
    </location>
</feature>
<evidence type="ECO:0000256" key="5">
    <source>
        <dbReference type="SAM" id="Phobius"/>
    </source>
</evidence>
<dbReference type="InterPro" id="IPR032694">
    <property type="entry name" value="CopC/D"/>
</dbReference>
<comment type="caution">
    <text evidence="8">The sequence shown here is derived from an EMBL/GenBank/DDBJ whole genome shotgun (WGS) entry which is preliminary data.</text>
</comment>
<keyword evidence="4" id="KW-0186">Copper</keyword>
<dbReference type="PROSITE" id="PS51318">
    <property type="entry name" value="TAT"/>
    <property type="match status" value="1"/>
</dbReference>
<dbReference type="SUPFAM" id="SSF81296">
    <property type="entry name" value="E set domains"/>
    <property type="match status" value="1"/>
</dbReference>
<dbReference type="Gene3D" id="2.60.40.1220">
    <property type="match status" value="1"/>
</dbReference>
<organism evidence="8 9">
    <name type="scientific">Protaetiibacter mangrovi</name>
    <dbReference type="NCBI Taxonomy" id="2970926"/>
    <lineage>
        <taxon>Bacteria</taxon>
        <taxon>Bacillati</taxon>
        <taxon>Actinomycetota</taxon>
        <taxon>Actinomycetes</taxon>
        <taxon>Micrococcales</taxon>
        <taxon>Microbacteriaceae</taxon>
        <taxon>Protaetiibacter</taxon>
    </lineage>
</organism>
<keyword evidence="2" id="KW-0479">Metal-binding</keyword>
<evidence type="ECO:0000256" key="6">
    <source>
        <dbReference type="SAM" id="SignalP"/>
    </source>
</evidence>
<dbReference type="EMBL" id="JANTHX010000005">
    <property type="protein sequence ID" value="MCS0499128.1"/>
    <property type="molecule type" value="Genomic_DNA"/>
</dbReference>
<evidence type="ECO:0000256" key="2">
    <source>
        <dbReference type="ARBA" id="ARBA00022723"/>
    </source>
</evidence>
<sequence length="199" mass="20200">MSRRLRSLVAATSVAAAGLALALVVAPAAEAHSVLVDSTPAPGATLDTLPDAFSVTFDETLLADAGDAAFAMRIVSADRRYYGDGCLTIVDNTMSTDAAVGPAGDYTVEWQVVSADGHPVGGEIPFTWTGDATAEGSAQPAACGATATLSATQPPELDAGHHDTDTSVDIPLGDVLWIVGAVLVVAIAVTVALIATRRR</sequence>
<dbReference type="RefSeq" id="WP_258798146.1">
    <property type="nucleotide sequence ID" value="NZ_JANTHX010000005.1"/>
</dbReference>
<feature type="signal peptide" evidence="6">
    <location>
        <begin position="1"/>
        <end position="22"/>
    </location>
</feature>
<name>A0ABT1ZEJ3_9MICO</name>
<keyword evidence="5" id="KW-0812">Transmembrane</keyword>
<dbReference type="InterPro" id="IPR006311">
    <property type="entry name" value="TAT_signal"/>
</dbReference>